<dbReference type="EMBL" id="NUYG01000098">
    <property type="protein sequence ID" value="PFM84185.1"/>
    <property type="molecule type" value="Genomic_DNA"/>
</dbReference>
<dbReference type="SUPFAM" id="SSF81301">
    <property type="entry name" value="Nucleotidyltransferase"/>
    <property type="match status" value="1"/>
</dbReference>
<dbReference type="GO" id="GO:0015969">
    <property type="term" value="P:guanosine tetraphosphate metabolic process"/>
    <property type="evidence" value="ECO:0007669"/>
    <property type="project" value="InterPro"/>
</dbReference>
<evidence type="ECO:0000313" key="3">
    <source>
        <dbReference type="EMBL" id="PFM84185.1"/>
    </source>
</evidence>
<evidence type="ECO:0000256" key="1">
    <source>
        <dbReference type="ARBA" id="ARBA00004976"/>
    </source>
</evidence>
<sequence length="330" mass="39370">MNFEISETEYGTHCKKYNDLGRNLQDSLKTLLDEAEISFLDVNYRIKDYNSFLGKIERKGYKDPLNDNEDFCGMRIICFFPSDIEKICNVINEEFNVHHSEDKSDKEIDKFGYRSYHFVVSVKDEWQSTPSFRNLKDVKAEIQVRTILMHAWADIEHKLQYKKKEHIPKVIQRKFYQLSALFELADEQFEVLRDKKEEVYKNSLPENPTEFDAHQEMNADTLQAFLDFNCGERLISEEHTGDLLDELLEHKISFDDLESMLDRFSKEECENIEREAAEHINLSSEGWAQVGLIRFLLDLTHDEYWNSRKPYFRENDVLIREELRKRYKSQ</sequence>
<name>A0AB36TLC9_BACTU</name>
<dbReference type="InterPro" id="IPR007685">
    <property type="entry name" value="RelA_SpoT"/>
</dbReference>
<organism evidence="3 4">
    <name type="scientific">Bacillus thuringiensis</name>
    <dbReference type="NCBI Taxonomy" id="1428"/>
    <lineage>
        <taxon>Bacteria</taxon>
        <taxon>Bacillati</taxon>
        <taxon>Bacillota</taxon>
        <taxon>Bacilli</taxon>
        <taxon>Bacillales</taxon>
        <taxon>Bacillaceae</taxon>
        <taxon>Bacillus</taxon>
        <taxon>Bacillus cereus group</taxon>
    </lineage>
</organism>
<comment type="caution">
    <text evidence="3">The sequence shown here is derived from an EMBL/GenBank/DDBJ whole genome shotgun (WGS) entry which is preliminary data.</text>
</comment>
<dbReference type="AlphaFoldDB" id="A0AB36TLC9"/>
<gene>
    <name evidence="3" type="ORF">COJ61_30445</name>
</gene>
<dbReference type="PANTHER" id="PTHR41773:SF1">
    <property type="entry name" value="RELA_SPOT DOMAIN-CONTAINING PROTEIN"/>
    <property type="match status" value="1"/>
</dbReference>
<feature type="domain" description="RelA/SpoT" evidence="2">
    <location>
        <begin position="44"/>
        <end position="167"/>
    </location>
</feature>
<accession>A0AB36TLC9</accession>
<dbReference type="CDD" id="cd05399">
    <property type="entry name" value="NT_Rel-Spo_like"/>
    <property type="match status" value="1"/>
</dbReference>
<evidence type="ECO:0000259" key="2">
    <source>
        <dbReference type="SMART" id="SM00954"/>
    </source>
</evidence>
<evidence type="ECO:0000313" key="4">
    <source>
        <dbReference type="Proteomes" id="UP000223839"/>
    </source>
</evidence>
<dbReference type="PANTHER" id="PTHR41773">
    <property type="entry name" value="GTP PYROPHOSPHATASE-RELATED"/>
    <property type="match status" value="1"/>
</dbReference>
<dbReference type="Proteomes" id="UP000223839">
    <property type="component" value="Unassembled WGS sequence"/>
</dbReference>
<reference evidence="3 4" key="1">
    <citation type="submission" date="2017-09" db="EMBL/GenBank/DDBJ databases">
        <title>Large-scale bioinformatics analysis of Bacillus genomes uncovers conserved roles of natural products in bacterial physiology.</title>
        <authorList>
            <consortium name="Agbiome Team Llc"/>
            <person name="Bleich R.M."/>
            <person name="Grubbs K.J."/>
            <person name="Santa Maria K.C."/>
            <person name="Allen S.E."/>
            <person name="Farag S."/>
            <person name="Shank E.A."/>
            <person name="Bowers A."/>
        </authorList>
    </citation>
    <scope>NUCLEOTIDE SEQUENCE [LARGE SCALE GENOMIC DNA]</scope>
    <source>
        <strain evidence="3 4">AFS077661</strain>
    </source>
</reference>
<dbReference type="SMART" id="SM00954">
    <property type="entry name" value="RelA_SpoT"/>
    <property type="match status" value="1"/>
</dbReference>
<dbReference type="Gene3D" id="3.30.460.10">
    <property type="entry name" value="Beta Polymerase, domain 2"/>
    <property type="match status" value="1"/>
</dbReference>
<protein>
    <recommendedName>
        <fullName evidence="2">RelA/SpoT domain-containing protein</fullName>
    </recommendedName>
</protein>
<comment type="pathway">
    <text evidence="1">Purine metabolism; ppGpp biosynthesis; ppGpp from GTP: step 1/2.</text>
</comment>
<dbReference type="RefSeq" id="WP_097920525.1">
    <property type="nucleotide sequence ID" value="NZ_NUYG01000098.1"/>
</dbReference>
<dbReference type="Gene3D" id="1.10.287.860">
    <property type="entry name" value="Nucleotidyltransferase"/>
    <property type="match status" value="1"/>
</dbReference>
<dbReference type="InterPro" id="IPR043519">
    <property type="entry name" value="NT_sf"/>
</dbReference>
<proteinExistence type="predicted"/>
<dbReference type="Pfam" id="PF04607">
    <property type="entry name" value="RelA_SpoT"/>
    <property type="match status" value="1"/>
</dbReference>